<accession>A0ABN7W8L4</accession>
<keyword evidence="2" id="KW-1185">Reference proteome</keyword>
<evidence type="ECO:0000313" key="1">
    <source>
        <dbReference type="EMBL" id="CAG8821008.1"/>
    </source>
</evidence>
<proteinExistence type="predicted"/>
<evidence type="ECO:0000313" key="2">
    <source>
        <dbReference type="Proteomes" id="UP000789901"/>
    </source>
</evidence>
<name>A0ABN7W8L4_GIGMA</name>
<gene>
    <name evidence="1" type="ORF">GMARGA_LOCUS27726</name>
</gene>
<reference evidence="1 2" key="1">
    <citation type="submission" date="2021-06" db="EMBL/GenBank/DDBJ databases">
        <authorList>
            <person name="Kallberg Y."/>
            <person name="Tangrot J."/>
            <person name="Rosling A."/>
        </authorList>
    </citation>
    <scope>NUCLEOTIDE SEQUENCE [LARGE SCALE GENOMIC DNA]</scope>
    <source>
        <strain evidence="1 2">120-4 pot B 10/14</strain>
    </source>
</reference>
<protein>
    <submittedName>
        <fullName evidence="1">32803_t:CDS:1</fullName>
    </submittedName>
</protein>
<dbReference type="Proteomes" id="UP000789901">
    <property type="component" value="Unassembled WGS sequence"/>
</dbReference>
<comment type="caution">
    <text evidence="1">The sequence shown here is derived from an EMBL/GenBank/DDBJ whole genome shotgun (WGS) entry which is preliminary data.</text>
</comment>
<dbReference type="EMBL" id="CAJVQB010034318">
    <property type="protein sequence ID" value="CAG8821008.1"/>
    <property type="molecule type" value="Genomic_DNA"/>
</dbReference>
<organism evidence="1 2">
    <name type="scientific">Gigaspora margarita</name>
    <dbReference type="NCBI Taxonomy" id="4874"/>
    <lineage>
        <taxon>Eukaryota</taxon>
        <taxon>Fungi</taxon>
        <taxon>Fungi incertae sedis</taxon>
        <taxon>Mucoromycota</taxon>
        <taxon>Glomeromycotina</taxon>
        <taxon>Glomeromycetes</taxon>
        <taxon>Diversisporales</taxon>
        <taxon>Gigasporaceae</taxon>
        <taxon>Gigaspora</taxon>
    </lineage>
</organism>
<sequence>ERKMSTNDNTTPKTNDKLIIVILPIPSILPSQHHPTQDLDKEHLILIINAEIEETDMISKILLKLKAIKYVSVTFSKTGKFIIYRINLDDLDYDREEDDDYNVDSGQS</sequence>
<feature type="non-terminal residue" evidence="1">
    <location>
        <position position="1"/>
    </location>
</feature>